<sequence length="346" mass="34134">MSAREVVGRLGTALLTEEATEDDAARVLVALGGPVPGPADPSATPDAATPDATGPDAAAAGGVPAAGAPAVTLGAGSTDLAPTGVWVDPDELARAASPAGVTGEREEGEGRSAPAPAPAAATADETDLELTEAAAEAAVLHAEARRYPEPEPGSGRRRRRPGADPLLPRTGATATASSSASAASAATGGYGTSGGPRATAVPRDPEELAARLVGATETVEGTVQQPAARPVVAVLLVSTGETIEVRGDVVVGRAPQPLPGIPPQRTAATRLVAVPSPTHMVSRSHLALTTTGANVLAQDLGSSNGTVLVRDGISPVLLATALPTPLLVGDLLDVGDGVTLRVAPPR</sequence>
<dbReference type="EMBL" id="CP014228">
    <property type="protein sequence ID" value="AMD87204.1"/>
    <property type="molecule type" value="Genomic_DNA"/>
</dbReference>
<dbReference type="RefSeq" id="WP_067941631.1">
    <property type="nucleotide sequence ID" value="NZ_CP014228.1"/>
</dbReference>
<accession>A0A0X8JE71</accession>
<feature type="domain" description="FHA" evidence="3">
    <location>
        <begin position="249"/>
        <end position="308"/>
    </location>
</feature>
<protein>
    <recommendedName>
        <fullName evidence="3">FHA domain-containing protein</fullName>
    </recommendedName>
</protein>
<evidence type="ECO:0000259" key="3">
    <source>
        <dbReference type="PROSITE" id="PS50006"/>
    </source>
</evidence>
<evidence type="ECO:0000256" key="2">
    <source>
        <dbReference type="SAM" id="MobiDB-lite"/>
    </source>
</evidence>
<evidence type="ECO:0000313" key="5">
    <source>
        <dbReference type="Proteomes" id="UP000065220"/>
    </source>
</evidence>
<keyword evidence="1" id="KW-0597">Phosphoprotein</keyword>
<dbReference type="KEGG" id="ard:AXF14_05910"/>
<evidence type="ECO:0000256" key="1">
    <source>
        <dbReference type="ARBA" id="ARBA00022553"/>
    </source>
</evidence>
<dbReference type="InterPro" id="IPR000253">
    <property type="entry name" value="FHA_dom"/>
</dbReference>
<feature type="compositionally biased region" description="Low complexity" evidence="2">
    <location>
        <begin position="40"/>
        <end position="76"/>
    </location>
</feature>
<keyword evidence="5" id="KW-1185">Reference proteome</keyword>
<organism evidence="4 5">
    <name type="scientific">Actinomyces radicidentis</name>
    <dbReference type="NCBI Taxonomy" id="111015"/>
    <lineage>
        <taxon>Bacteria</taxon>
        <taxon>Bacillati</taxon>
        <taxon>Actinomycetota</taxon>
        <taxon>Actinomycetes</taxon>
        <taxon>Actinomycetales</taxon>
        <taxon>Actinomycetaceae</taxon>
        <taxon>Actinomyces</taxon>
    </lineage>
</organism>
<dbReference type="Proteomes" id="UP000065220">
    <property type="component" value="Chromosome"/>
</dbReference>
<name>A0A0X8JE71_ACTRD</name>
<dbReference type="PROSITE" id="PS50006">
    <property type="entry name" value="FHA_DOMAIN"/>
    <property type="match status" value="1"/>
</dbReference>
<dbReference type="STRING" id="111015.AXF14_05910"/>
<feature type="compositionally biased region" description="Low complexity" evidence="2">
    <location>
        <begin position="111"/>
        <end position="123"/>
    </location>
</feature>
<reference evidence="5" key="1">
    <citation type="submission" date="2016-02" db="EMBL/GenBank/DDBJ databases">
        <authorList>
            <person name="Holder M.E."/>
            <person name="Ajami N.J."/>
            <person name="Petrosino J.F."/>
        </authorList>
    </citation>
    <scope>NUCLEOTIDE SEQUENCE [LARGE SCALE GENOMIC DNA]</scope>
    <source>
        <strain evidence="5">CCUG 36733</strain>
    </source>
</reference>
<feature type="region of interest" description="Disordered" evidence="2">
    <location>
        <begin position="31"/>
        <end position="201"/>
    </location>
</feature>
<dbReference type="SUPFAM" id="SSF49879">
    <property type="entry name" value="SMAD/FHA domain"/>
    <property type="match status" value="1"/>
</dbReference>
<dbReference type="AlphaFoldDB" id="A0A0X8JE71"/>
<dbReference type="InterPro" id="IPR008984">
    <property type="entry name" value="SMAD_FHA_dom_sf"/>
</dbReference>
<proteinExistence type="predicted"/>
<feature type="compositionally biased region" description="Low complexity" evidence="2">
    <location>
        <begin position="163"/>
        <end position="187"/>
    </location>
</feature>
<gene>
    <name evidence="4" type="ORF">AXF14_05910</name>
</gene>
<evidence type="ECO:0000313" key="4">
    <source>
        <dbReference type="EMBL" id="AMD87204.1"/>
    </source>
</evidence>
<dbReference type="Gene3D" id="2.60.200.20">
    <property type="match status" value="1"/>
</dbReference>
<feature type="compositionally biased region" description="Low complexity" evidence="2">
    <location>
        <begin position="131"/>
        <end position="141"/>
    </location>
</feature>